<dbReference type="RefSeq" id="XP_064694731.1">
    <property type="nucleotide sequence ID" value="XM_064837408.1"/>
</dbReference>
<dbReference type="GO" id="GO:0034063">
    <property type="term" value="P:stress granule assembly"/>
    <property type="evidence" value="ECO:0007669"/>
    <property type="project" value="TreeGrafter"/>
</dbReference>
<organism evidence="3 4">
    <name type="scientific">Recurvomyces mirabilis</name>
    <dbReference type="NCBI Taxonomy" id="574656"/>
    <lineage>
        <taxon>Eukaryota</taxon>
        <taxon>Fungi</taxon>
        <taxon>Dikarya</taxon>
        <taxon>Ascomycota</taxon>
        <taxon>Pezizomycotina</taxon>
        <taxon>Dothideomycetes</taxon>
        <taxon>Dothideomycetidae</taxon>
        <taxon>Mycosphaerellales</taxon>
        <taxon>Teratosphaeriaceae</taxon>
        <taxon>Recurvomyces</taxon>
    </lineage>
</organism>
<dbReference type="EMBL" id="JAUTXT010000038">
    <property type="protein sequence ID" value="KAK3671845.1"/>
    <property type="molecule type" value="Genomic_DNA"/>
</dbReference>
<evidence type="ECO:0000313" key="3">
    <source>
        <dbReference type="EMBL" id="KAK3671845.1"/>
    </source>
</evidence>
<feature type="region of interest" description="Disordered" evidence="1">
    <location>
        <begin position="508"/>
        <end position="684"/>
    </location>
</feature>
<dbReference type="GO" id="GO:0003729">
    <property type="term" value="F:mRNA binding"/>
    <property type="evidence" value="ECO:0007669"/>
    <property type="project" value="TreeGrafter"/>
</dbReference>
<feature type="compositionally biased region" description="Gly residues" evidence="1">
    <location>
        <begin position="951"/>
        <end position="960"/>
    </location>
</feature>
<feature type="region of interest" description="Disordered" evidence="1">
    <location>
        <begin position="306"/>
        <end position="373"/>
    </location>
</feature>
<evidence type="ECO:0000256" key="1">
    <source>
        <dbReference type="SAM" id="MobiDB-lite"/>
    </source>
</evidence>
<dbReference type="Proteomes" id="UP001274830">
    <property type="component" value="Unassembled WGS sequence"/>
</dbReference>
<feature type="region of interest" description="Disordered" evidence="1">
    <location>
        <begin position="719"/>
        <end position="812"/>
    </location>
</feature>
<feature type="region of interest" description="Disordered" evidence="1">
    <location>
        <begin position="390"/>
        <end position="430"/>
    </location>
</feature>
<dbReference type="InterPro" id="IPR009604">
    <property type="entry name" value="LsmAD_domain"/>
</dbReference>
<feature type="compositionally biased region" description="Polar residues" evidence="1">
    <location>
        <begin position="544"/>
        <end position="563"/>
    </location>
</feature>
<feature type="region of interest" description="Disordered" evidence="1">
    <location>
        <begin position="1"/>
        <end position="85"/>
    </location>
</feature>
<feature type="region of interest" description="Disordered" evidence="1">
    <location>
        <begin position="911"/>
        <end position="1070"/>
    </location>
</feature>
<feature type="compositionally biased region" description="Low complexity" evidence="1">
    <location>
        <begin position="644"/>
        <end position="658"/>
    </location>
</feature>
<dbReference type="SMART" id="SM01272">
    <property type="entry name" value="LsmAD"/>
    <property type="match status" value="1"/>
</dbReference>
<sequence length="1070" mass="115116">MSAAAVNGSDANRSSSTNSPAPKQQFKSGTNAGKALDGARKQNGSPVDGQNRKQQQSSQPKAWQGTNPITQPRTSSGMTNGTEKPLLKLPQQAQQAPPTSRADSPAEKHAHDRLLFAVANCIGLDATLTLKNGEQFTGVLAGATFDSSSKSKYVLKMVKQTQAQGEAHMNGDTSSNDEYIGEGEDHVMSFDVQDTTSLVVDDVVTTGSQPQQNGTAHSSFLTDTQISGREPTMPRERELQRWDASADTDVDLSLDAGGQTGWDQFAVNEQMYGVQDTYDENIYTTAIDRSDPRFRQKEAEAAKIAREIEGSSAGNAHVAEERRADADKDDGLDEEEKYSGVRREPSVQLPKRSTGAYVPPSQRPITGAPTVQGAPFDPAIISVARPVPAAPAQPEINEPTALPERTKPAEAETTSRDTSVPAAASQTPRVQADQAEDHVRKTADAFKQFANLEKLKARQAQEQKRAGARQEKNVKLNDLKKFAANFKLNSRVPDDLVPILAKDREKQQEIQRKAEEAAKEHEVTAEDRKKRLSAGATPPAPASITPQMNAGPTPEQRTPFNQHSRPRASQHMRGGPSMSNQTQSPRAPAGQGRGNQGYGRGGMVPIQPLGDIRIPSGPALSADRAPLSPSSANRLNINATEFRPTASTFTPSGTTPSPQRKMSKQESAAEPSAHFFGKEGKASTLSDRGDIEATFESIDDMLSALDTLNEQQKQMYAGNGGIPQPYRTPPTWPGVDSLTYKDDFSKRYPSSQGPSPMHTPGPHGPPMAHQLPQHMQGQHMTPPTHRQQYYQQQQQGPHMPAFDPRMQQFGPNGSVQNSPRFNPAQMAYPGQMQHMPMPQFAGQPMQGQYGMSPSMQHRPMPGMQQGGPQQMMMGGGMLGQQYGQQVPQNQRGYPQAGGPPFGNQQMAPMMMHNPSQGGGYMNGPAMQQQQQQHQSYSPMPPHAQPNMPGHPGHGTPGPGGYNASPRPPMMTPQGSHQGFNPQMHGIPQPQFGSHGPVPPGQGQSQGQPHPMHMQQRQLSSGYMPGGGGGGYPQATPRQQQAVPSMQMGGVGSPGMGGGPGLQHGEEGKGG</sequence>
<gene>
    <name evidence="3" type="primary">PBP1</name>
    <name evidence="3" type="ORF">LTR78_008210</name>
</gene>
<feature type="compositionally biased region" description="Polar residues" evidence="1">
    <location>
        <begin position="773"/>
        <end position="786"/>
    </location>
</feature>
<dbReference type="InterPro" id="IPR045117">
    <property type="entry name" value="ATXN2-like"/>
</dbReference>
<accession>A0AAE0TTW8</accession>
<feature type="compositionally biased region" description="Polar residues" evidence="1">
    <location>
        <begin position="52"/>
        <end position="82"/>
    </location>
</feature>
<dbReference type="AlphaFoldDB" id="A0AAE0TTW8"/>
<evidence type="ECO:0000313" key="4">
    <source>
        <dbReference type="Proteomes" id="UP001274830"/>
    </source>
</evidence>
<dbReference type="GeneID" id="89961945"/>
<feature type="compositionally biased region" description="Low complexity" evidence="1">
    <location>
        <begin position="992"/>
        <end position="1010"/>
    </location>
</feature>
<feature type="compositionally biased region" description="Polar residues" evidence="1">
    <location>
        <begin position="9"/>
        <end position="31"/>
    </location>
</feature>
<feature type="compositionally biased region" description="Acidic residues" evidence="1">
    <location>
        <begin position="327"/>
        <end position="336"/>
    </location>
</feature>
<dbReference type="Pfam" id="PF06741">
    <property type="entry name" value="LsmAD"/>
    <property type="match status" value="1"/>
</dbReference>
<feature type="domain" description="LsmAD" evidence="2">
    <location>
        <begin position="272"/>
        <end position="344"/>
    </location>
</feature>
<evidence type="ECO:0000259" key="2">
    <source>
        <dbReference type="SMART" id="SM01272"/>
    </source>
</evidence>
<feature type="compositionally biased region" description="Gly residues" evidence="1">
    <location>
        <begin position="1048"/>
        <end position="1061"/>
    </location>
</feature>
<reference evidence="3" key="1">
    <citation type="submission" date="2023-07" db="EMBL/GenBank/DDBJ databases">
        <title>Black Yeasts Isolated from many extreme environments.</title>
        <authorList>
            <person name="Coleine C."/>
            <person name="Stajich J.E."/>
            <person name="Selbmann L."/>
        </authorList>
    </citation>
    <scope>NUCLEOTIDE SEQUENCE</scope>
    <source>
        <strain evidence="3">CCFEE 5485</strain>
    </source>
</reference>
<feature type="compositionally biased region" description="Gly residues" evidence="1">
    <location>
        <begin position="591"/>
        <end position="602"/>
    </location>
</feature>
<name>A0AAE0TTW8_9PEZI</name>
<dbReference type="PANTHER" id="PTHR12854:SF7">
    <property type="entry name" value="ATAXIN-2 HOMOLOG"/>
    <property type="match status" value="1"/>
</dbReference>
<proteinExistence type="predicted"/>
<feature type="compositionally biased region" description="Basic and acidic residues" evidence="1">
    <location>
        <begin position="404"/>
        <end position="415"/>
    </location>
</feature>
<feature type="compositionally biased region" description="Basic and acidic residues" evidence="1">
    <location>
        <begin position="508"/>
        <end position="529"/>
    </location>
</feature>
<dbReference type="PANTHER" id="PTHR12854">
    <property type="entry name" value="ATAXIN 2-RELATED"/>
    <property type="match status" value="1"/>
</dbReference>
<dbReference type="InterPro" id="IPR025852">
    <property type="entry name" value="SM_dom_ATX"/>
</dbReference>
<dbReference type="Pfam" id="PF14438">
    <property type="entry name" value="SM-ATX"/>
    <property type="match status" value="1"/>
</dbReference>
<dbReference type="GO" id="GO:0010494">
    <property type="term" value="C:cytoplasmic stress granule"/>
    <property type="evidence" value="ECO:0007669"/>
    <property type="project" value="TreeGrafter"/>
</dbReference>
<comment type="caution">
    <text evidence="3">The sequence shown here is derived from an EMBL/GenBank/DDBJ whole genome shotgun (WGS) entry which is preliminary data.</text>
</comment>
<feature type="compositionally biased region" description="Polar residues" evidence="1">
    <location>
        <begin position="628"/>
        <end position="639"/>
    </location>
</feature>
<protein>
    <submittedName>
        <fullName evidence="3">Poly(A)-binding protein binding protein</fullName>
    </submittedName>
</protein>
<keyword evidence="4" id="KW-1185">Reference proteome</keyword>